<dbReference type="EMBL" id="JTDK01000015">
    <property type="protein sequence ID" value="KHK96375.1"/>
    <property type="molecule type" value="Genomic_DNA"/>
</dbReference>
<reference evidence="1 2" key="1">
    <citation type="submission" date="2014-11" db="EMBL/GenBank/DDBJ databases">
        <title>Genome sequence of Microbacterium mangrovi MUSC 115(T).</title>
        <authorList>
            <person name="Lee L.-H."/>
        </authorList>
    </citation>
    <scope>NUCLEOTIDE SEQUENCE [LARGE SCALE GENOMIC DNA]</scope>
    <source>
        <strain evidence="1 2">MUSC 115</strain>
    </source>
</reference>
<dbReference type="Gene3D" id="3.40.50.720">
    <property type="entry name" value="NAD(P)-binding Rossmann-like Domain"/>
    <property type="match status" value="1"/>
</dbReference>
<dbReference type="Proteomes" id="UP000031030">
    <property type="component" value="Unassembled WGS sequence"/>
</dbReference>
<dbReference type="Gene3D" id="3.40.50.10860">
    <property type="entry name" value="Leucine Dehydrogenase, chain A, domain 1"/>
    <property type="match status" value="1"/>
</dbReference>
<evidence type="ECO:0000313" key="1">
    <source>
        <dbReference type="EMBL" id="KHK96375.1"/>
    </source>
</evidence>
<gene>
    <name evidence="1" type="ORF">LK09_15455</name>
</gene>
<dbReference type="OrthoDB" id="5053937at2"/>
<dbReference type="InterPro" id="IPR036291">
    <property type="entry name" value="NAD(P)-bd_dom_sf"/>
</dbReference>
<evidence type="ECO:0000313" key="2">
    <source>
        <dbReference type="Proteomes" id="UP000031030"/>
    </source>
</evidence>
<dbReference type="RefSeq" id="WP_039401411.1">
    <property type="nucleotide sequence ID" value="NZ_JTDK01000015.1"/>
</dbReference>
<comment type="caution">
    <text evidence="1">The sequence shown here is derived from an EMBL/GenBank/DDBJ whole genome shotgun (WGS) entry which is preliminary data.</text>
</comment>
<protein>
    <recommendedName>
        <fullName evidence="3">Shikimate dehydrogenase</fullName>
    </recommendedName>
</protein>
<dbReference type="AlphaFoldDB" id="A0A0B1ZYU0"/>
<dbReference type="STRING" id="1348253.LK09_15455"/>
<evidence type="ECO:0008006" key="3">
    <source>
        <dbReference type="Google" id="ProtNLM"/>
    </source>
</evidence>
<name>A0A0B1ZYU0_9MICO</name>
<keyword evidence="2" id="KW-1185">Reference proteome</keyword>
<dbReference type="SUPFAM" id="SSF51735">
    <property type="entry name" value="NAD(P)-binding Rossmann-fold domains"/>
    <property type="match status" value="1"/>
</dbReference>
<accession>A0A0B1ZYU0</accession>
<organism evidence="1 2">
    <name type="scientific">Microbacterium mangrovi</name>
    <dbReference type="NCBI Taxonomy" id="1348253"/>
    <lineage>
        <taxon>Bacteria</taxon>
        <taxon>Bacillati</taxon>
        <taxon>Actinomycetota</taxon>
        <taxon>Actinomycetes</taxon>
        <taxon>Micrococcales</taxon>
        <taxon>Microbacteriaceae</taxon>
        <taxon>Microbacterium</taxon>
    </lineage>
</organism>
<sequence length="305" mass="32674">MTTTFSFFGVTTGSSAIRRIFPRWMSELGIDSELVGLDFPVGAPPADYRAAVARIKADPLAVGGLITTHKLNVLAAARDLFDGLDDAATLLKETSCLHKDGERLLGAALDDRTSLLGLDAAVGADYWDDERELVVLGAGGASIALTLGLHRAAQAGRAIPARVAVTARSEARLDEMRELHERIGFAAPVEYLVAESPVAADRVVAAATPGAVIVNATGMGKDRPGSPVSARAPYPRESVLWDMNYRGELHFLADARERARPDLRIVDGWDYFVYSWTKVVAVVYGIDIPASGALFDRLSELARTA</sequence>
<proteinExistence type="predicted"/>